<dbReference type="Proteomes" id="UP001163324">
    <property type="component" value="Chromosome 2"/>
</dbReference>
<protein>
    <submittedName>
        <fullName evidence="1">Uncharacterized protein</fullName>
    </submittedName>
</protein>
<name>A0ACC0V9H3_9HYPO</name>
<sequence>MDANWGQQQTNWPSAENDGSSIHQTSYEMDGQPYQHYQQQQQQQQQQDPHQAPANATVLPQPARAKDHQTPSHADASGLAAIPAMSTPRPVRRRMRMITSCLECRRRKLKCDKSQPCNGCSKLGRECVYLGPQLDEASQLRLTALKDKVGSLEKQLEQGVSRGAQQQQQQEQKQHAILADEVADEEDAGEGLRVTDMVAGDVTYEDDGVDDDIVDLGVRVGKMRITDRVGGMSRPRISEEIRAGISSQLPPGQTGSLQGPLPGQQQIPSGPPPGINLENHPLMNFDFTTTSMDSWPQFLLPGASYIPPSSNMMVPHSANQSSLEHFLPTRGAADRLIQQYFEAVHPIARAVHGPSFRASYDEFWYHVYENIEPRASLQALVFAAMFSAAVSIGEDEAAAEFGRSHKNLYETLKLGAETALSKANFLRTTRVETLQAFVIYMIPLCRGEISRAHSVLVGAAVRMAECMGLHRDGQSTYGLNPLDTHVRRLIWHQLCFLDIRTCEAQGPRPSIRRDDYDTHLPLNCEEDQLDDPPPNDDTKPQQWTSSLLPLIRFEVNEMMRILWIDRRKLERKRMTLTAVLAKIETFRKRMLEKYDPCLASPNAVPIQRYARLVMNLLLYRLHAMILPLFQMNSTGAQLSPKLNRILITSGIMILEIGIQLEVDPAFRPWAWYAGAYHQFQIALLLATELYYRPDNPEKDRIWACLDYVFGMNQNLPPEAKGLMILGEVMQKTALYQKMRRSRAPGKTARALAQQNAVADTGEDRDALPPHLERSRVQPTTEAPAQQMPRGPPPGPPPGAVYAGISDGQTLWSMPAPLFQDGAGHEPGMKPVAETAPGTGAPGTGAPSMPSGNNAHVPFDVDVDWDIMSGLFTADPQTGEVNVSGYGDPSLGINWQYWSQGP</sequence>
<reference evidence="1" key="1">
    <citation type="submission" date="2022-10" db="EMBL/GenBank/DDBJ databases">
        <title>Complete Genome of Trichothecium roseum strain YXFP-22015, a Plant Pathogen Isolated from Citrus.</title>
        <authorList>
            <person name="Wang Y."/>
            <person name="Zhu L."/>
        </authorList>
    </citation>
    <scope>NUCLEOTIDE SEQUENCE</scope>
    <source>
        <strain evidence="1">YXFP-22015</strain>
    </source>
</reference>
<organism evidence="1 2">
    <name type="scientific">Trichothecium roseum</name>
    <dbReference type="NCBI Taxonomy" id="47278"/>
    <lineage>
        <taxon>Eukaryota</taxon>
        <taxon>Fungi</taxon>
        <taxon>Dikarya</taxon>
        <taxon>Ascomycota</taxon>
        <taxon>Pezizomycotina</taxon>
        <taxon>Sordariomycetes</taxon>
        <taxon>Hypocreomycetidae</taxon>
        <taxon>Hypocreales</taxon>
        <taxon>Hypocreales incertae sedis</taxon>
        <taxon>Trichothecium</taxon>
    </lineage>
</organism>
<evidence type="ECO:0000313" key="2">
    <source>
        <dbReference type="Proteomes" id="UP001163324"/>
    </source>
</evidence>
<comment type="caution">
    <text evidence="1">The sequence shown here is derived from an EMBL/GenBank/DDBJ whole genome shotgun (WGS) entry which is preliminary data.</text>
</comment>
<accession>A0ACC0V9H3</accession>
<keyword evidence="2" id="KW-1185">Reference proteome</keyword>
<gene>
    <name evidence="1" type="ORF">N3K66_002398</name>
</gene>
<evidence type="ECO:0000313" key="1">
    <source>
        <dbReference type="EMBL" id="KAI9903046.1"/>
    </source>
</evidence>
<dbReference type="EMBL" id="CM047941">
    <property type="protein sequence ID" value="KAI9903046.1"/>
    <property type="molecule type" value="Genomic_DNA"/>
</dbReference>
<proteinExistence type="predicted"/>